<dbReference type="Proteomes" id="UP000634136">
    <property type="component" value="Unassembled WGS sequence"/>
</dbReference>
<sequence>MGSENNFVQPSIPRFDGHYDHWSMLMENFLRSKEYWTIVEDGIGVEGEAVTNAQKTELEARKLKDLKAKNYLFQAIDRPILETILCKDTSKDIWDSMKKKYQESSTSYCARTMEISNKMRFHGEKMSDVTIVEKILRSLAPKFDYVVYAIEESKDIDTLSLDELQSSLLVHEQKMNRSSNSEEQALKASTPISSSNYRGRGRGRGDQARRDGGNKDGRTNNDQGRGKKFDKSKVECFRCHKFGHYRSECYTRLPSDKEEKSNFVENNEAETLLMAVHAKQEFEEQTMWYVDSGCSNHMSGSKSSFSYLNENFRSTVSFGDSSIVNVMGKGNVSIRTKNGSIETISNVLYAPALKNNLLSASQLLEKGYVITLRNGACEISDQTRGIIAIVKMSQNRLFPLNIENVQSCLMTEVKDPSWLWHYRYGHLNFNGLKVLQTTNMVTGLPQIVVPSQVCEECIVGKQHRSQFPKGKCPTHAVQDVTPEEAWSKKRPAVDYFKIFGCIAYAHVPDEKRKKLDDKGEKCVVLGVSDTSKAYKLFNPLTKKIVTSRDVIFDEENTWDWGGQQPTQIFADNEDDDVAPIIENSTPPTAEILPPQGEETSATTEALRRVRRRPAWMQDYESEEMTMASSSSSIFHFFLLSFLCFSPSILQTASSAFILPIRKDPQTSLFFTSLAIGTPLHNIRITIDLGGPSLWYSSASDYNSSSYTPIPCSSKQCPPSSFCSGCNLPYKPGCSNDTCGHYIINPLLDSIHTGDLGQDLLSVSKKQVSGFLSGVTTSQSPLENLPKQSKGIMGLARTDLSFPTQLSLLNNLPRKFALCLPSSPNTNGKLYVGVSGPKPVSEFPFSTPLIINPVSTAPIYTPGDASYEYFINVKSLSVVGDVVNFNPSLLSFDSKGNGGTKLSTMTPYTKLHSSIFKPLVRAFVKKASDMKMKKVESVAPFEACFDKATIGRSNSGLDVPVIELELEEHMYWSTYGVNSMVEVKQNVVCLAFVDGGKVEKGASGVSSIVIGGYTLQENYLEFDLGSSKLYFSNSLSLRNASCSHSSVSFF</sequence>
<keyword evidence="10" id="KW-1185">Reference proteome</keyword>
<protein>
    <submittedName>
        <fullName evidence="9">Retrovirus-related Pol polyprotein from transposon TNT 1-94</fullName>
    </submittedName>
</protein>
<accession>A0A834T0U3</accession>
<dbReference type="GO" id="GO:0005576">
    <property type="term" value="C:extracellular region"/>
    <property type="evidence" value="ECO:0007669"/>
    <property type="project" value="UniProtKB-SubCell"/>
</dbReference>
<comment type="caution">
    <text evidence="9">The sequence shown here is derived from an EMBL/GenBank/DDBJ whole genome shotgun (WGS) entry which is preliminary data.</text>
</comment>
<evidence type="ECO:0000256" key="1">
    <source>
        <dbReference type="ARBA" id="ARBA00004239"/>
    </source>
</evidence>
<dbReference type="InterPro" id="IPR032861">
    <property type="entry name" value="TAXi_N"/>
</dbReference>
<dbReference type="EMBL" id="JAAIUW010000010">
    <property type="protein sequence ID" value="KAF7813774.1"/>
    <property type="molecule type" value="Genomic_DNA"/>
</dbReference>
<evidence type="ECO:0000256" key="2">
    <source>
        <dbReference type="ARBA" id="ARBA00007447"/>
    </source>
</evidence>
<dbReference type="Gene3D" id="2.40.70.10">
    <property type="entry name" value="Acid Proteases"/>
    <property type="match status" value="2"/>
</dbReference>
<dbReference type="InterPro" id="IPR001461">
    <property type="entry name" value="Aspartic_peptidase_A1"/>
</dbReference>
<dbReference type="Pfam" id="PF22936">
    <property type="entry name" value="Pol_BBD"/>
    <property type="match status" value="1"/>
</dbReference>
<dbReference type="GO" id="GO:0006508">
    <property type="term" value="P:proteolysis"/>
    <property type="evidence" value="ECO:0007669"/>
    <property type="project" value="InterPro"/>
</dbReference>
<dbReference type="InterPro" id="IPR036875">
    <property type="entry name" value="Znf_CCHC_sf"/>
</dbReference>
<keyword evidence="4" id="KW-0732">Signal</keyword>
<dbReference type="Pfam" id="PF14223">
    <property type="entry name" value="Retrotran_gag_2"/>
    <property type="match status" value="2"/>
</dbReference>
<keyword evidence="5" id="KW-0479">Metal-binding</keyword>
<evidence type="ECO:0000259" key="8">
    <source>
        <dbReference type="PROSITE" id="PS51767"/>
    </source>
</evidence>
<dbReference type="InterPro" id="IPR054722">
    <property type="entry name" value="PolX-like_BBD"/>
</dbReference>
<dbReference type="GO" id="GO:0003676">
    <property type="term" value="F:nucleic acid binding"/>
    <property type="evidence" value="ECO:0007669"/>
    <property type="project" value="InterPro"/>
</dbReference>
<feature type="region of interest" description="Disordered" evidence="6">
    <location>
        <begin position="173"/>
        <end position="228"/>
    </location>
</feature>
<dbReference type="PANTHER" id="PTHR47965">
    <property type="entry name" value="ASPARTYL PROTEASE-RELATED"/>
    <property type="match status" value="1"/>
</dbReference>
<dbReference type="Pfam" id="PF13976">
    <property type="entry name" value="gag_pre-integrs"/>
    <property type="match status" value="1"/>
</dbReference>
<dbReference type="InterPro" id="IPR021109">
    <property type="entry name" value="Peptidase_aspartic_dom_sf"/>
</dbReference>
<evidence type="ECO:0000256" key="4">
    <source>
        <dbReference type="ARBA" id="ARBA00022729"/>
    </source>
</evidence>
<evidence type="ECO:0000259" key="7">
    <source>
        <dbReference type="PROSITE" id="PS50158"/>
    </source>
</evidence>
<evidence type="ECO:0000256" key="5">
    <source>
        <dbReference type="PROSITE-ProRule" id="PRU00047"/>
    </source>
</evidence>
<dbReference type="InterPro" id="IPR032799">
    <property type="entry name" value="TAXi_C"/>
</dbReference>
<feature type="domain" description="Peptidase A1" evidence="8">
    <location>
        <begin position="669"/>
        <end position="1031"/>
    </location>
</feature>
<organism evidence="9 10">
    <name type="scientific">Senna tora</name>
    <dbReference type="NCBI Taxonomy" id="362788"/>
    <lineage>
        <taxon>Eukaryota</taxon>
        <taxon>Viridiplantae</taxon>
        <taxon>Streptophyta</taxon>
        <taxon>Embryophyta</taxon>
        <taxon>Tracheophyta</taxon>
        <taxon>Spermatophyta</taxon>
        <taxon>Magnoliopsida</taxon>
        <taxon>eudicotyledons</taxon>
        <taxon>Gunneridae</taxon>
        <taxon>Pentapetalae</taxon>
        <taxon>rosids</taxon>
        <taxon>fabids</taxon>
        <taxon>Fabales</taxon>
        <taxon>Fabaceae</taxon>
        <taxon>Caesalpinioideae</taxon>
        <taxon>Cassia clade</taxon>
        <taxon>Senna</taxon>
    </lineage>
</organism>
<dbReference type="AlphaFoldDB" id="A0A834T0U3"/>
<dbReference type="Pfam" id="PF25597">
    <property type="entry name" value="SH3_retrovirus"/>
    <property type="match status" value="1"/>
</dbReference>
<proteinExistence type="inferred from homology"/>
<dbReference type="GO" id="GO:0004190">
    <property type="term" value="F:aspartic-type endopeptidase activity"/>
    <property type="evidence" value="ECO:0007669"/>
    <property type="project" value="InterPro"/>
</dbReference>
<feature type="domain" description="CCHC-type" evidence="7">
    <location>
        <begin position="236"/>
        <end position="249"/>
    </location>
</feature>
<dbReference type="GO" id="GO:0008270">
    <property type="term" value="F:zinc ion binding"/>
    <property type="evidence" value="ECO:0007669"/>
    <property type="project" value="UniProtKB-KW"/>
</dbReference>
<keyword evidence="5" id="KW-0862">Zinc</keyword>
<dbReference type="OrthoDB" id="1431570at2759"/>
<dbReference type="FunFam" id="2.40.70.10:FF:000041">
    <property type="entry name" value="Basic 7S globulin"/>
    <property type="match status" value="1"/>
</dbReference>
<dbReference type="InterPro" id="IPR033121">
    <property type="entry name" value="PEPTIDASE_A1"/>
</dbReference>
<dbReference type="Pfam" id="PF14543">
    <property type="entry name" value="TAXi_N"/>
    <property type="match status" value="1"/>
</dbReference>
<name>A0A834T0U3_9FABA</name>
<dbReference type="InterPro" id="IPR025724">
    <property type="entry name" value="GAG-pre-integrase_dom"/>
</dbReference>
<dbReference type="Pfam" id="PF14541">
    <property type="entry name" value="TAXi_C"/>
    <property type="match status" value="1"/>
</dbReference>
<feature type="compositionally biased region" description="Basic and acidic residues" evidence="6">
    <location>
        <begin position="203"/>
        <end position="228"/>
    </location>
</feature>
<gene>
    <name evidence="9" type="ORF">G2W53_034750</name>
</gene>
<evidence type="ECO:0000256" key="6">
    <source>
        <dbReference type="SAM" id="MobiDB-lite"/>
    </source>
</evidence>
<dbReference type="PANTHER" id="PTHR47965:SF103">
    <property type="entry name" value="EUKARYOTIC ASPARTYL PROTEASE FAMILY PROTEIN"/>
    <property type="match status" value="1"/>
</dbReference>
<evidence type="ECO:0000313" key="9">
    <source>
        <dbReference type="EMBL" id="KAF7813774.1"/>
    </source>
</evidence>
<dbReference type="PROSITE" id="PS50158">
    <property type="entry name" value="ZF_CCHC"/>
    <property type="match status" value="1"/>
</dbReference>
<reference evidence="9" key="1">
    <citation type="submission" date="2020-09" db="EMBL/GenBank/DDBJ databases">
        <title>Genome-Enabled Discovery of Anthraquinone Biosynthesis in Senna tora.</title>
        <authorList>
            <person name="Kang S.-H."/>
            <person name="Pandey R.P."/>
            <person name="Lee C.-M."/>
            <person name="Sim J.-S."/>
            <person name="Jeong J.-T."/>
            <person name="Choi B.-S."/>
            <person name="Jung M."/>
            <person name="Ginzburg D."/>
            <person name="Zhao K."/>
            <person name="Won S.Y."/>
            <person name="Oh T.-J."/>
            <person name="Yu Y."/>
            <person name="Kim N.-H."/>
            <person name="Lee O.R."/>
            <person name="Lee T.-H."/>
            <person name="Bashyal P."/>
            <person name="Kim T.-S."/>
            <person name="Lee W.-H."/>
            <person name="Kawkins C."/>
            <person name="Kim C.-K."/>
            <person name="Kim J.S."/>
            <person name="Ahn B.O."/>
            <person name="Rhee S.Y."/>
            <person name="Sohng J.K."/>
        </authorList>
    </citation>
    <scope>NUCLEOTIDE SEQUENCE</scope>
    <source>
        <tissue evidence="9">Leaf</tissue>
    </source>
</reference>
<evidence type="ECO:0000313" key="10">
    <source>
        <dbReference type="Proteomes" id="UP000634136"/>
    </source>
</evidence>
<dbReference type="InterPro" id="IPR001878">
    <property type="entry name" value="Znf_CCHC"/>
</dbReference>
<comment type="similarity">
    <text evidence="2">Belongs to the peptidase A1 family.</text>
</comment>
<dbReference type="InterPro" id="IPR057670">
    <property type="entry name" value="SH3_retrovirus"/>
</dbReference>
<keyword evidence="3" id="KW-0964">Secreted</keyword>
<keyword evidence="5" id="KW-0863">Zinc-finger</keyword>
<dbReference type="SUPFAM" id="SSF57756">
    <property type="entry name" value="Retrovirus zinc finger-like domains"/>
    <property type="match status" value="1"/>
</dbReference>
<dbReference type="SUPFAM" id="SSF50630">
    <property type="entry name" value="Acid proteases"/>
    <property type="match status" value="1"/>
</dbReference>
<dbReference type="PROSITE" id="PS51767">
    <property type="entry name" value="PEPTIDASE_A1"/>
    <property type="match status" value="1"/>
</dbReference>
<evidence type="ECO:0000256" key="3">
    <source>
        <dbReference type="ARBA" id="ARBA00022525"/>
    </source>
</evidence>
<comment type="subcellular location">
    <subcellularLocation>
        <location evidence="1">Secreted</location>
        <location evidence="1">Extracellular space</location>
    </subcellularLocation>
</comment>